<proteinExistence type="predicted"/>
<dbReference type="EMBL" id="JACHOP010000016">
    <property type="protein sequence ID" value="MBB5758661.1"/>
    <property type="molecule type" value="Genomic_DNA"/>
</dbReference>
<accession>A0A840ZP34</accession>
<protein>
    <recommendedName>
        <fullName evidence="3">DUF2290 domain-containing protein</fullName>
    </recommendedName>
</protein>
<dbReference type="AlphaFoldDB" id="A0A840ZP34"/>
<reference evidence="1 2" key="1">
    <citation type="submission" date="2020-08" db="EMBL/GenBank/DDBJ databases">
        <title>Genomic Encyclopedia of Type Strains, Phase IV (KMG-IV): sequencing the most valuable type-strain genomes for metagenomic binning, comparative biology and taxonomic classification.</title>
        <authorList>
            <person name="Goeker M."/>
        </authorList>
    </citation>
    <scope>NUCLEOTIDE SEQUENCE [LARGE SCALE GENOMIC DNA]</scope>
    <source>
        <strain evidence="1 2">DSM 2163</strain>
    </source>
</reference>
<dbReference type="Proteomes" id="UP000583454">
    <property type="component" value="Unassembled WGS sequence"/>
</dbReference>
<name>A0A840ZP34_9HYPH</name>
<dbReference type="RefSeq" id="WP_183571291.1">
    <property type="nucleotide sequence ID" value="NZ_JACHOP010000016.1"/>
</dbReference>
<gene>
    <name evidence="1" type="ORF">HNR00_003384</name>
</gene>
<dbReference type="Pfam" id="PF10053">
    <property type="entry name" value="DUF2290"/>
    <property type="match status" value="1"/>
</dbReference>
<comment type="caution">
    <text evidence="1">The sequence shown here is derived from an EMBL/GenBank/DDBJ whole genome shotgun (WGS) entry which is preliminary data.</text>
</comment>
<keyword evidence="2" id="KW-1185">Reference proteome</keyword>
<evidence type="ECO:0000313" key="1">
    <source>
        <dbReference type="EMBL" id="MBB5758661.1"/>
    </source>
</evidence>
<evidence type="ECO:0008006" key="3">
    <source>
        <dbReference type="Google" id="ProtNLM"/>
    </source>
</evidence>
<organism evidence="1 2">
    <name type="scientific">Methylorubrum rhodinum</name>
    <dbReference type="NCBI Taxonomy" id="29428"/>
    <lineage>
        <taxon>Bacteria</taxon>
        <taxon>Pseudomonadati</taxon>
        <taxon>Pseudomonadota</taxon>
        <taxon>Alphaproteobacteria</taxon>
        <taxon>Hyphomicrobiales</taxon>
        <taxon>Methylobacteriaceae</taxon>
        <taxon>Methylorubrum</taxon>
    </lineage>
</organism>
<dbReference type="InterPro" id="IPR018742">
    <property type="entry name" value="DUF2290"/>
</dbReference>
<sequence>MGLPENIYKEVTKLTGELIEAGLCDVQSYPILRTVGHKTCEITFSEDHDLAYILKNIPYNEVYEEIKRNKSYNLYMADGGIIQIQYLVRDGEIIKHRLAFFPSPSLEEYQNNPDIYENDEIYADVLMKNVVTSPIRFDFDREAFVEGSHPMSHLTIGQYKNCRIPVGGPISPYLFLHFVLSSFYNTAYNKCSNSLTVFECSYSSTITTSEARNIHIMASFK</sequence>
<evidence type="ECO:0000313" key="2">
    <source>
        <dbReference type="Proteomes" id="UP000583454"/>
    </source>
</evidence>